<dbReference type="AlphaFoldDB" id="A0A517LXA1"/>
<feature type="transmembrane region" description="Helical" evidence="1">
    <location>
        <begin position="6"/>
        <end position="26"/>
    </location>
</feature>
<protein>
    <recommendedName>
        <fullName evidence="4">Glycosyltransferase RgtA/B/C/D-like domain-containing protein</fullName>
    </recommendedName>
</protein>
<feature type="transmembrane region" description="Helical" evidence="1">
    <location>
        <begin position="169"/>
        <end position="186"/>
    </location>
</feature>
<gene>
    <name evidence="2" type="ORF">EC9_14100</name>
</gene>
<evidence type="ECO:0008006" key="4">
    <source>
        <dbReference type="Google" id="ProtNLM"/>
    </source>
</evidence>
<dbReference type="KEGG" id="ruv:EC9_14100"/>
<feature type="transmembrane region" description="Helical" evidence="1">
    <location>
        <begin position="350"/>
        <end position="369"/>
    </location>
</feature>
<keyword evidence="1" id="KW-0812">Transmembrane</keyword>
<reference evidence="2 3" key="1">
    <citation type="submission" date="2019-02" db="EMBL/GenBank/DDBJ databases">
        <title>Deep-cultivation of Planctomycetes and their phenomic and genomic characterization uncovers novel biology.</title>
        <authorList>
            <person name="Wiegand S."/>
            <person name="Jogler M."/>
            <person name="Boedeker C."/>
            <person name="Pinto D."/>
            <person name="Vollmers J."/>
            <person name="Rivas-Marin E."/>
            <person name="Kohn T."/>
            <person name="Peeters S.H."/>
            <person name="Heuer A."/>
            <person name="Rast P."/>
            <person name="Oberbeckmann S."/>
            <person name="Bunk B."/>
            <person name="Jeske O."/>
            <person name="Meyerdierks A."/>
            <person name="Storesund J.E."/>
            <person name="Kallscheuer N."/>
            <person name="Luecker S."/>
            <person name="Lage O.M."/>
            <person name="Pohl T."/>
            <person name="Merkel B.J."/>
            <person name="Hornburger P."/>
            <person name="Mueller R.-W."/>
            <person name="Bruemmer F."/>
            <person name="Labrenz M."/>
            <person name="Spormann A.M."/>
            <person name="Op den Camp H."/>
            <person name="Overmann J."/>
            <person name="Amann R."/>
            <person name="Jetten M.S.M."/>
            <person name="Mascher T."/>
            <person name="Medema M.H."/>
            <person name="Devos D.P."/>
            <person name="Kaster A.-K."/>
            <person name="Ovreas L."/>
            <person name="Rohde M."/>
            <person name="Galperin M.Y."/>
            <person name="Jogler C."/>
        </authorList>
    </citation>
    <scope>NUCLEOTIDE SEQUENCE [LARGE SCALE GENOMIC DNA]</scope>
    <source>
        <strain evidence="2 3">EC9</strain>
    </source>
</reference>
<dbReference type="EMBL" id="CP036261">
    <property type="protein sequence ID" value="QDS87232.1"/>
    <property type="molecule type" value="Genomic_DNA"/>
</dbReference>
<evidence type="ECO:0000313" key="3">
    <source>
        <dbReference type="Proteomes" id="UP000319557"/>
    </source>
</evidence>
<dbReference type="OrthoDB" id="280357at2"/>
<proteinExistence type="predicted"/>
<feature type="transmembrane region" description="Helical" evidence="1">
    <location>
        <begin position="198"/>
        <end position="222"/>
    </location>
</feature>
<feature type="transmembrane region" description="Helical" evidence="1">
    <location>
        <begin position="234"/>
        <end position="252"/>
    </location>
</feature>
<accession>A0A517LXA1</accession>
<feature type="transmembrane region" description="Helical" evidence="1">
    <location>
        <begin position="38"/>
        <end position="58"/>
    </location>
</feature>
<evidence type="ECO:0000313" key="2">
    <source>
        <dbReference type="EMBL" id="QDS87232.1"/>
    </source>
</evidence>
<feature type="transmembrane region" description="Helical" evidence="1">
    <location>
        <begin position="144"/>
        <end position="163"/>
    </location>
</feature>
<organism evidence="2 3">
    <name type="scientific">Rosistilla ulvae</name>
    <dbReference type="NCBI Taxonomy" id="1930277"/>
    <lineage>
        <taxon>Bacteria</taxon>
        <taxon>Pseudomonadati</taxon>
        <taxon>Planctomycetota</taxon>
        <taxon>Planctomycetia</taxon>
        <taxon>Pirellulales</taxon>
        <taxon>Pirellulaceae</taxon>
        <taxon>Rosistilla</taxon>
    </lineage>
</organism>
<feature type="transmembrane region" description="Helical" evidence="1">
    <location>
        <begin position="114"/>
        <end position="132"/>
    </location>
</feature>
<evidence type="ECO:0000256" key="1">
    <source>
        <dbReference type="SAM" id="Phobius"/>
    </source>
</evidence>
<sequence length="420" mass="46709">MIDDAISTLILFLCGVFLVMFIQRVCNRQPALKHAFPILLFCLTLWSLATCFSIDYHIRQGVEYDGTAHDREAHYIANQIKNFNLHSSSWMVIGNNGYRLFLGVFYALTNAGPVAIYGINAAFGYLGMLLVLESSCRYFHAKRCPAILVLTAMALPSMMLWSPKNLKEGSIIFCIGLIVRWFAHPTESKKAFGDHLSFAFGSVLLFYFRPHIAAAWVGGMAIGAAQPTKSLPKAFFASIAFLSIGISAFYAVEIAKPGFNQEVADQGLTETMNSRYETRMHMGNTAIYRQTNPIPVGTGLMIILLSPPPYLWASPPWLILGLESLFLTSASLASWMLTKVQRLQLVRDSIVIGSLYTIIFLAFFLTYSYNVGLAVRQKMQVTPAILLLLAAPVFQAQHLRSRATKRLSDSEIFPESSTAK</sequence>
<name>A0A517LXA1_9BACT</name>
<keyword evidence="3" id="KW-1185">Reference proteome</keyword>
<dbReference type="Proteomes" id="UP000319557">
    <property type="component" value="Chromosome"/>
</dbReference>
<feature type="transmembrane region" description="Helical" evidence="1">
    <location>
        <begin position="286"/>
        <end position="305"/>
    </location>
</feature>
<feature type="transmembrane region" description="Helical" evidence="1">
    <location>
        <begin position="381"/>
        <end position="399"/>
    </location>
</feature>
<keyword evidence="1" id="KW-1133">Transmembrane helix</keyword>
<feature type="transmembrane region" description="Helical" evidence="1">
    <location>
        <begin position="317"/>
        <end position="338"/>
    </location>
</feature>
<keyword evidence="1" id="KW-0472">Membrane</keyword>
<dbReference type="RefSeq" id="WP_145343445.1">
    <property type="nucleotide sequence ID" value="NZ_CP036261.1"/>
</dbReference>